<sequence>MGWDGMARVTTLRCVACLSEFGWAGVYQAGASSSQSPIRFGVFISLIYSRPLSDFRASVEHTSPDSFHSTIKPSVIMAEWAKQTYNQQYEKWVPWLEDQYLKWFTKDNKASYATKGQTKVTGVEQVDTLQDGVNNLVGSQVGKGGLLQPVGDIASKEGVNRAERQGKDEDGGYVPTAVPGSASLNQAGSGVADGGKAVAGKTTEGLKGAGGYVGGLFGGGAGKSKPEQK</sequence>
<protein>
    <submittedName>
        <fullName evidence="2">Uncharacterized protein</fullName>
    </submittedName>
</protein>
<comment type="caution">
    <text evidence="2">The sequence shown here is derived from an EMBL/GenBank/DDBJ whole genome shotgun (WGS) entry which is preliminary data.</text>
</comment>
<evidence type="ECO:0000313" key="2">
    <source>
        <dbReference type="EMBL" id="OBR11505.1"/>
    </source>
</evidence>
<feature type="chain" id="PRO_5008601670" evidence="1">
    <location>
        <begin position="25"/>
        <end position="229"/>
    </location>
</feature>
<gene>
    <name evidence="2" type="ORF">CH63R_03801</name>
</gene>
<dbReference type="AlphaFoldDB" id="A0A1B7YHM9"/>
<keyword evidence="3" id="KW-1185">Reference proteome</keyword>
<dbReference type="RefSeq" id="XP_018160022.1">
    <property type="nucleotide sequence ID" value="XM_018298776.1"/>
</dbReference>
<dbReference type="OrthoDB" id="3001700at2759"/>
<proteinExistence type="predicted"/>
<dbReference type="Proteomes" id="UP000092177">
    <property type="component" value="Chromosome 3"/>
</dbReference>
<dbReference type="VEuPathDB" id="FungiDB:CH63R_03801"/>
<dbReference type="GeneID" id="28862883"/>
<organism evidence="2 3">
    <name type="scientific">Colletotrichum higginsianum (strain IMI 349063)</name>
    <name type="common">Crucifer anthracnose fungus</name>
    <dbReference type="NCBI Taxonomy" id="759273"/>
    <lineage>
        <taxon>Eukaryota</taxon>
        <taxon>Fungi</taxon>
        <taxon>Dikarya</taxon>
        <taxon>Ascomycota</taxon>
        <taxon>Pezizomycotina</taxon>
        <taxon>Sordariomycetes</taxon>
        <taxon>Hypocreomycetidae</taxon>
        <taxon>Glomerellales</taxon>
        <taxon>Glomerellaceae</taxon>
        <taxon>Colletotrichum</taxon>
        <taxon>Colletotrichum destructivum species complex</taxon>
    </lineage>
</organism>
<feature type="signal peptide" evidence="1">
    <location>
        <begin position="1"/>
        <end position="24"/>
    </location>
</feature>
<evidence type="ECO:0000313" key="3">
    <source>
        <dbReference type="Proteomes" id="UP000092177"/>
    </source>
</evidence>
<name>A0A1B7YHM9_COLHI</name>
<evidence type="ECO:0000256" key="1">
    <source>
        <dbReference type="SAM" id="SignalP"/>
    </source>
</evidence>
<reference evidence="3" key="1">
    <citation type="journal article" date="2017" name="BMC Genomics">
        <title>Gapless genome assembly of Colletotrichum higginsianum reveals chromosome structure and association of transposable elements with secondary metabolite gene clusters.</title>
        <authorList>
            <person name="Dallery J.-F."/>
            <person name="Lapalu N."/>
            <person name="Zampounis A."/>
            <person name="Pigne S."/>
            <person name="Luyten I."/>
            <person name="Amselem J."/>
            <person name="Wittenberg A.H.J."/>
            <person name="Zhou S."/>
            <person name="de Queiroz M.V."/>
            <person name="Robin G.P."/>
            <person name="Auger A."/>
            <person name="Hainaut M."/>
            <person name="Henrissat B."/>
            <person name="Kim K.-T."/>
            <person name="Lee Y.-H."/>
            <person name="Lespinet O."/>
            <person name="Schwartz D.C."/>
            <person name="Thon M.R."/>
            <person name="O'Connell R.J."/>
        </authorList>
    </citation>
    <scope>NUCLEOTIDE SEQUENCE [LARGE SCALE GENOMIC DNA]</scope>
    <source>
        <strain evidence="3">IMI 349063</strain>
    </source>
</reference>
<keyword evidence="1" id="KW-0732">Signal</keyword>
<accession>A0A1B7YHM9</accession>
<dbReference type="EMBL" id="LTAN01000003">
    <property type="protein sequence ID" value="OBR11505.1"/>
    <property type="molecule type" value="Genomic_DNA"/>
</dbReference>
<dbReference type="KEGG" id="chig:CH63R_03801"/>